<evidence type="ECO:0000256" key="1">
    <source>
        <dbReference type="ARBA" id="ARBA00004123"/>
    </source>
</evidence>
<organism evidence="7 8">
    <name type="scientific">Cryptococcus floricola</name>
    <dbReference type="NCBI Taxonomy" id="2591691"/>
    <lineage>
        <taxon>Eukaryota</taxon>
        <taxon>Fungi</taxon>
        <taxon>Dikarya</taxon>
        <taxon>Basidiomycota</taxon>
        <taxon>Agaricomycotina</taxon>
        <taxon>Tremellomycetes</taxon>
        <taxon>Tremellales</taxon>
        <taxon>Cryptococcaceae</taxon>
        <taxon>Cryptococcus</taxon>
    </lineage>
</organism>
<dbReference type="SUPFAM" id="SSF52540">
    <property type="entry name" value="P-loop containing nucleoside triphosphate hydrolases"/>
    <property type="match status" value="1"/>
</dbReference>
<sequence>MIDSMDPFSEGVVLSIMPPKKSWRAIANLSGGEKTLASLALVFALHVFKPTPLYFMDEIDAALDFKNVSIVANYIQSKTQAAQFIVISLRNDMFELAHRLVGIYKTDNCTKSLAIENKDLRLQARPKRPANVPPTPSVGAGAVPATPAFRRHPVNVVRAQAEEKEDPSTPGTVVG</sequence>
<dbReference type="InterPro" id="IPR003395">
    <property type="entry name" value="RecF/RecN/SMC_N"/>
</dbReference>
<keyword evidence="8" id="KW-1185">Reference proteome</keyword>
<dbReference type="EMBL" id="NIDF01000535">
    <property type="protein sequence ID" value="TYJ51077.1"/>
    <property type="molecule type" value="Genomic_DNA"/>
</dbReference>
<keyword evidence="4" id="KW-0539">Nucleus</keyword>
<dbReference type="Pfam" id="PF02463">
    <property type="entry name" value="SMC_N"/>
    <property type="match status" value="1"/>
</dbReference>
<dbReference type="GO" id="GO:0000796">
    <property type="term" value="C:condensin complex"/>
    <property type="evidence" value="ECO:0007669"/>
    <property type="project" value="TreeGrafter"/>
</dbReference>
<evidence type="ECO:0000313" key="8">
    <source>
        <dbReference type="Proteomes" id="UP000322245"/>
    </source>
</evidence>
<keyword evidence="3" id="KW-0067">ATP-binding</keyword>
<protein>
    <recommendedName>
        <fullName evidence="6">RecF/RecN/SMC N-terminal domain-containing protein</fullName>
    </recommendedName>
</protein>
<reference evidence="7 8" key="1">
    <citation type="submission" date="2017-05" db="EMBL/GenBank/DDBJ databases">
        <title>The Genome Sequence of Tsuchiyaea wingfieldii DSM 27421.</title>
        <authorList>
            <person name="Cuomo C."/>
            <person name="Passer A."/>
            <person name="Billmyre B."/>
            <person name="Heitman J."/>
        </authorList>
    </citation>
    <scope>NUCLEOTIDE SEQUENCE [LARGE SCALE GENOMIC DNA]</scope>
    <source>
        <strain evidence="7 8">DSM 27421</strain>
    </source>
</reference>
<evidence type="ECO:0000313" key="7">
    <source>
        <dbReference type="EMBL" id="TYJ51077.1"/>
    </source>
</evidence>
<dbReference type="PANTHER" id="PTHR18937:SF172">
    <property type="entry name" value="STRUCTURAL MAINTENANCE OF CHROMOSOMES PROTEIN"/>
    <property type="match status" value="1"/>
</dbReference>
<evidence type="ECO:0000256" key="4">
    <source>
        <dbReference type="ARBA" id="ARBA00023242"/>
    </source>
</evidence>
<comment type="subcellular location">
    <subcellularLocation>
        <location evidence="1">Nucleus</location>
    </subcellularLocation>
</comment>
<dbReference type="InterPro" id="IPR027417">
    <property type="entry name" value="P-loop_NTPase"/>
</dbReference>
<gene>
    <name evidence="7" type="ORF">B9479_008372</name>
</gene>
<dbReference type="Gene3D" id="3.40.50.300">
    <property type="entry name" value="P-loop containing nucleotide triphosphate hydrolases"/>
    <property type="match status" value="1"/>
</dbReference>
<evidence type="ECO:0000259" key="6">
    <source>
        <dbReference type="Pfam" id="PF02463"/>
    </source>
</evidence>
<accession>A0A5D3AHL4</accession>
<dbReference type="Proteomes" id="UP000322245">
    <property type="component" value="Unassembled WGS sequence"/>
</dbReference>
<name>A0A5D3AHL4_9TREE</name>
<dbReference type="GO" id="GO:0005524">
    <property type="term" value="F:ATP binding"/>
    <property type="evidence" value="ECO:0007669"/>
    <property type="project" value="UniProtKB-KW"/>
</dbReference>
<dbReference type="PANTHER" id="PTHR18937">
    <property type="entry name" value="STRUCTURAL MAINTENANCE OF CHROMOSOMES SMC FAMILY MEMBER"/>
    <property type="match status" value="1"/>
</dbReference>
<dbReference type="GO" id="GO:0005634">
    <property type="term" value="C:nucleus"/>
    <property type="evidence" value="ECO:0007669"/>
    <property type="project" value="UniProtKB-SubCell"/>
</dbReference>
<evidence type="ECO:0000256" key="5">
    <source>
        <dbReference type="SAM" id="MobiDB-lite"/>
    </source>
</evidence>
<evidence type="ECO:0000256" key="3">
    <source>
        <dbReference type="ARBA" id="ARBA00022840"/>
    </source>
</evidence>
<keyword evidence="2" id="KW-0547">Nucleotide-binding</keyword>
<dbReference type="GO" id="GO:0007076">
    <property type="term" value="P:mitotic chromosome condensation"/>
    <property type="evidence" value="ECO:0007669"/>
    <property type="project" value="TreeGrafter"/>
</dbReference>
<proteinExistence type="predicted"/>
<feature type="domain" description="RecF/RecN/SMC N-terminal" evidence="6">
    <location>
        <begin position="28"/>
        <end position="110"/>
    </location>
</feature>
<feature type="region of interest" description="Disordered" evidence="5">
    <location>
        <begin position="124"/>
        <end position="145"/>
    </location>
</feature>
<dbReference type="AlphaFoldDB" id="A0A5D3AHL4"/>
<comment type="caution">
    <text evidence="7">The sequence shown here is derived from an EMBL/GenBank/DDBJ whole genome shotgun (WGS) entry which is preliminary data.</text>
</comment>
<evidence type="ECO:0000256" key="2">
    <source>
        <dbReference type="ARBA" id="ARBA00022741"/>
    </source>
</evidence>